<dbReference type="InterPro" id="IPR050789">
    <property type="entry name" value="Diverse_Enzym_Activities"/>
</dbReference>
<feature type="non-terminal residue" evidence="2">
    <location>
        <position position="390"/>
    </location>
</feature>
<dbReference type="AlphaFoldDB" id="A0A382H8M0"/>
<dbReference type="InterPro" id="IPR012338">
    <property type="entry name" value="Beta-lactam/transpept-like"/>
</dbReference>
<name>A0A382H8M0_9ZZZZ</name>
<evidence type="ECO:0000313" key="2">
    <source>
        <dbReference type="EMBL" id="SVB83646.1"/>
    </source>
</evidence>
<dbReference type="EMBL" id="UINC01059818">
    <property type="protein sequence ID" value="SVB83646.1"/>
    <property type="molecule type" value="Genomic_DNA"/>
</dbReference>
<sequence length="390" mass="43510">VHNAKILRSPVGEFAGMNQSMQRMLITICGLGSVVAVLLVTARAQEVGIPALSMSDPETVGMSSIRLDRITTAMQRYVDDQRLAGVVTLIARHGKVVHLEAQGWRDKEADQRMTPDTIFTIMSMTKPVVSTALMVLYEEGHFLLDDPISKWIPGYANKEVRLNPESPDPQVEPAVRPITVRHILTHTSGLSLHPDFRPSFGLPSRLGDFARPRNTEEAIARAADRPLAFHPGDQWQYGDSTDYVALLVEKISGQSLQTFLQQRLFRPLGMNDTHYNVPRSKINRVAAVYRHTGPHNTIELFRTPSYLEPTFYYGGVAGLNSTVSDYYLFHQMMLNGGELNGTRILSPRTINLMISNHIGDKEVYVWGPGYGWGLGYCILTDPGRANEHLS</sequence>
<gene>
    <name evidence="2" type="ORF">METZ01_LOCUS236500</name>
</gene>
<evidence type="ECO:0000259" key="1">
    <source>
        <dbReference type="Pfam" id="PF00144"/>
    </source>
</evidence>
<dbReference type="InterPro" id="IPR001466">
    <property type="entry name" value="Beta-lactam-related"/>
</dbReference>
<dbReference type="Pfam" id="PF00144">
    <property type="entry name" value="Beta-lactamase"/>
    <property type="match status" value="1"/>
</dbReference>
<accession>A0A382H8M0</accession>
<reference evidence="2" key="1">
    <citation type="submission" date="2018-05" db="EMBL/GenBank/DDBJ databases">
        <authorList>
            <person name="Lanie J.A."/>
            <person name="Ng W.-L."/>
            <person name="Kazmierczak K.M."/>
            <person name="Andrzejewski T.M."/>
            <person name="Davidsen T.M."/>
            <person name="Wayne K.J."/>
            <person name="Tettelin H."/>
            <person name="Glass J.I."/>
            <person name="Rusch D."/>
            <person name="Podicherti R."/>
            <person name="Tsui H.-C.T."/>
            <person name="Winkler M.E."/>
        </authorList>
    </citation>
    <scope>NUCLEOTIDE SEQUENCE</scope>
</reference>
<feature type="domain" description="Beta-lactamase-related" evidence="1">
    <location>
        <begin position="72"/>
        <end position="375"/>
    </location>
</feature>
<dbReference type="Gene3D" id="3.40.710.10">
    <property type="entry name" value="DD-peptidase/beta-lactamase superfamily"/>
    <property type="match status" value="1"/>
</dbReference>
<organism evidence="2">
    <name type="scientific">marine metagenome</name>
    <dbReference type="NCBI Taxonomy" id="408172"/>
    <lineage>
        <taxon>unclassified sequences</taxon>
        <taxon>metagenomes</taxon>
        <taxon>ecological metagenomes</taxon>
    </lineage>
</organism>
<feature type="non-terminal residue" evidence="2">
    <location>
        <position position="1"/>
    </location>
</feature>
<dbReference type="SUPFAM" id="SSF56601">
    <property type="entry name" value="beta-lactamase/transpeptidase-like"/>
    <property type="match status" value="1"/>
</dbReference>
<dbReference type="PANTHER" id="PTHR43283">
    <property type="entry name" value="BETA-LACTAMASE-RELATED"/>
    <property type="match status" value="1"/>
</dbReference>
<proteinExistence type="predicted"/>
<protein>
    <recommendedName>
        <fullName evidence="1">Beta-lactamase-related domain-containing protein</fullName>
    </recommendedName>
</protein>
<dbReference type="PANTHER" id="PTHR43283:SF3">
    <property type="entry name" value="BETA-LACTAMASE FAMILY PROTEIN (AFU_ORTHOLOGUE AFUA_5G07500)"/>
    <property type="match status" value="1"/>
</dbReference>